<dbReference type="InterPro" id="IPR051240">
    <property type="entry name" value="Mito_RNA-Proc/Resp"/>
</dbReference>
<evidence type="ECO:0000256" key="1">
    <source>
        <dbReference type="ARBA" id="ARBA00007626"/>
    </source>
</evidence>
<feature type="repeat" description="PPR" evidence="3">
    <location>
        <begin position="452"/>
        <end position="486"/>
    </location>
</feature>
<reference evidence="4" key="1">
    <citation type="submission" date="2020-03" db="EMBL/GenBank/DDBJ databases">
        <title>A high-quality chromosome-level genome assembly of a woody plant with both climbing and erect habits, Rhamnella rubrinervis.</title>
        <authorList>
            <person name="Lu Z."/>
            <person name="Yang Y."/>
            <person name="Zhu X."/>
            <person name="Sun Y."/>
        </authorList>
    </citation>
    <scope>NUCLEOTIDE SEQUENCE</scope>
    <source>
        <strain evidence="4">BYM</strain>
        <tissue evidence="4">Leaf</tissue>
    </source>
</reference>
<feature type="repeat" description="PPR" evidence="3">
    <location>
        <begin position="382"/>
        <end position="416"/>
    </location>
</feature>
<feature type="repeat" description="PPR" evidence="3">
    <location>
        <begin position="277"/>
        <end position="311"/>
    </location>
</feature>
<dbReference type="Pfam" id="PF13041">
    <property type="entry name" value="PPR_2"/>
    <property type="match status" value="2"/>
</dbReference>
<feature type="repeat" description="PPR" evidence="3">
    <location>
        <begin position="417"/>
        <end position="451"/>
    </location>
</feature>
<feature type="repeat" description="PPR" evidence="3">
    <location>
        <begin position="312"/>
        <end position="346"/>
    </location>
</feature>
<organism evidence="4 5">
    <name type="scientific">Rhamnella rubrinervis</name>
    <dbReference type="NCBI Taxonomy" id="2594499"/>
    <lineage>
        <taxon>Eukaryota</taxon>
        <taxon>Viridiplantae</taxon>
        <taxon>Streptophyta</taxon>
        <taxon>Embryophyta</taxon>
        <taxon>Tracheophyta</taxon>
        <taxon>Spermatophyta</taxon>
        <taxon>Magnoliopsida</taxon>
        <taxon>eudicotyledons</taxon>
        <taxon>Gunneridae</taxon>
        <taxon>Pentapetalae</taxon>
        <taxon>rosids</taxon>
        <taxon>fabids</taxon>
        <taxon>Rosales</taxon>
        <taxon>Rhamnaceae</taxon>
        <taxon>rhamnoid group</taxon>
        <taxon>Rhamneae</taxon>
        <taxon>Rhamnella</taxon>
    </lineage>
</organism>
<name>A0A8K0DQH5_9ROSA</name>
<dbReference type="PANTHER" id="PTHR47933:SF11">
    <property type="entry name" value="PENTATRICOPEPTIDE REPEAT-CONTAINING PROTEIN 2"/>
    <property type="match status" value="1"/>
</dbReference>
<dbReference type="Proteomes" id="UP000796880">
    <property type="component" value="Unassembled WGS sequence"/>
</dbReference>
<comment type="similarity">
    <text evidence="1">Belongs to the PPR family. P subfamily.</text>
</comment>
<dbReference type="PANTHER" id="PTHR47933">
    <property type="entry name" value="PENTATRICOPEPTIDE REPEAT-CONTAINING PROTEIN 1, MITOCHONDRIAL"/>
    <property type="match status" value="1"/>
</dbReference>
<sequence length="503" mass="58102">MNFIISIKSPKLVQRFSFCLVVTRKFCDPSFDGDEGNKGSECIDQPVYTNWAKTRFYSVLLEKSDLYAREKRGPGKFPARRYFLETTRIEGERVLEVLKQYLPGSGFDLDLALDELQITVSHRLMKEVLFGILKNVNYATRKRCSSLAQKFFSWSAAAACKEEGVKRGYVHSTNSYHLMLKIFSECEEVGKVKRLVDEMIEKEVEVTAQTFNILIRTCGECGETRQQLEKFVKSKTFIYKPYHNPYNAILHCLVVAKQDKLIEWVYAQMLNEGISPDILTYNVVLWARYRLGKLEMFNRLACEMIDNGCSPDFHTYNIFLHVAGKAGNLKGALNFLERMRRDGFGPNLLHFTTLIDGLSRAGDLDACEIFFGMMKKEGCMPDVVCYTVMITGYVVASKLDKAQEMFDEMISKGQLPNVFTYNAMIRGFCMAEKFKEARTMLKDMEYRGCNPNAHVYSTIVSYLRNAGKISEADEVLREMNEKGKYRYLDPKFEQNRRFRYVRL</sequence>
<feature type="repeat" description="PPR" evidence="3">
    <location>
        <begin position="347"/>
        <end position="381"/>
    </location>
</feature>
<dbReference type="InterPro" id="IPR002885">
    <property type="entry name" value="PPR_rpt"/>
</dbReference>
<gene>
    <name evidence="4" type="ORF">FNV43_RR24093</name>
</gene>
<protein>
    <recommendedName>
        <fullName evidence="6">Pentatricopeptide repeat-containing protein</fullName>
    </recommendedName>
</protein>
<comment type="caution">
    <text evidence="4">The sequence shown here is derived from an EMBL/GenBank/DDBJ whole genome shotgun (WGS) entry which is preliminary data.</text>
</comment>
<dbReference type="GO" id="GO:0003729">
    <property type="term" value="F:mRNA binding"/>
    <property type="evidence" value="ECO:0007669"/>
    <property type="project" value="TreeGrafter"/>
</dbReference>
<dbReference type="Gene3D" id="1.25.40.10">
    <property type="entry name" value="Tetratricopeptide repeat domain"/>
    <property type="match status" value="3"/>
</dbReference>
<dbReference type="NCBIfam" id="TIGR00756">
    <property type="entry name" value="PPR"/>
    <property type="match status" value="5"/>
</dbReference>
<keyword evidence="2" id="KW-0677">Repeat</keyword>
<accession>A0A8K0DQH5</accession>
<dbReference type="PROSITE" id="PS51375">
    <property type="entry name" value="PPR"/>
    <property type="match status" value="6"/>
</dbReference>
<evidence type="ECO:0000313" key="5">
    <source>
        <dbReference type="Proteomes" id="UP000796880"/>
    </source>
</evidence>
<dbReference type="Pfam" id="PF01535">
    <property type="entry name" value="PPR"/>
    <property type="match status" value="2"/>
</dbReference>
<dbReference type="OrthoDB" id="185373at2759"/>
<dbReference type="EMBL" id="VOIH02000011">
    <property type="protein sequence ID" value="KAF3432991.1"/>
    <property type="molecule type" value="Genomic_DNA"/>
</dbReference>
<evidence type="ECO:0000256" key="3">
    <source>
        <dbReference type="PROSITE-ProRule" id="PRU00708"/>
    </source>
</evidence>
<dbReference type="InterPro" id="IPR011990">
    <property type="entry name" value="TPR-like_helical_dom_sf"/>
</dbReference>
<evidence type="ECO:0000313" key="4">
    <source>
        <dbReference type="EMBL" id="KAF3432991.1"/>
    </source>
</evidence>
<keyword evidence="5" id="KW-1185">Reference proteome</keyword>
<evidence type="ECO:0000256" key="2">
    <source>
        <dbReference type="ARBA" id="ARBA00022737"/>
    </source>
</evidence>
<dbReference type="AlphaFoldDB" id="A0A8K0DQH5"/>
<evidence type="ECO:0008006" key="6">
    <source>
        <dbReference type="Google" id="ProtNLM"/>
    </source>
</evidence>
<proteinExistence type="inferred from homology"/>